<dbReference type="Proteomes" id="UP000475532">
    <property type="component" value="Unassembled WGS sequence"/>
</dbReference>
<comment type="caution">
    <text evidence="1">The sequence shown here is derived from an EMBL/GenBank/DDBJ whole genome shotgun (WGS) entry which is preliminary data.</text>
</comment>
<evidence type="ECO:0000313" key="2">
    <source>
        <dbReference type="Proteomes" id="UP000475532"/>
    </source>
</evidence>
<proteinExistence type="predicted"/>
<dbReference type="EMBL" id="JAAGLI010000213">
    <property type="protein sequence ID" value="NEA22651.1"/>
    <property type="molecule type" value="Genomic_DNA"/>
</dbReference>
<accession>A0A6L9QB74</accession>
<organism evidence="1 2">
    <name type="scientific">Actinomadura bangladeshensis</name>
    <dbReference type="NCBI Taxonomy" id="453573"/>
    <lineage>
        <taxon>Bacteria</taxon>
        <taxon>Bacillati</taxon>
        <taxon>Actinomycetota</taxon>
        <taxon>Actinomycetes</taxon>
        <taxon>Streptosporangiales</taxon>
        <taxon>Thermomonosporaceae</taxon>
        <taxon>Actinomadura</taxon>
    </lineage>
</organism>
<dbReference type="RefSeq" id="WP_163054466.1">
    <property type="nucleotide sequence ID" value="NZ_JAAGLI010000213.1"/>
</dbReference>
<reference evidence="1 2" key="1">
    <citation type="submission" date="2020-01" db="EMBL/GenBank/DDBJ databases">
        <title>Insect and environment-associated Actinomycetes.</title>
        <authorList>
            <person name="Currrie C."/>
            <person name="Chevrette M."/>
            <person name="Carlson C."/>
            <person name="Stubbendieck R."/>
            <person name="Wendt-Pienkowski E."/>
        </authorList>
    </citation>
    <scope>NUCLEOTIDE SEQUENCE [LARGE SCALE GENOMIC DNA]</scope>
    <source>
        <strain evidence="1 2">SID10258</strain>
    </source>
</reference>
<gene>
    <name evidence="1" type="ORF">G3I70_09115</name>
</gene>
<sequence length="123" mass="13261">MAEIVLAEELRTAANMLRGMIDAARADLTRSSYYGHDEANYTQGINNACGGEAAELAASYTPRLADITVEWLEGCADDVEAATKVARQWRGSTATVDDVLGWCDETDSVRRALAYARLLNGAS</sequence>
<dbReference type="AlphaFoldDB" id="A0A6L9QB74"/>
<name>A0A6L9QB74_9ACTN</name>
<protein>
    <submittedName>
        <fullName evidence="1">Uncharacterized protein</fullName>
    </submittedName>
</protein>
<evidence type="ECO:0000313" key="1">
    <source>
        <dbReference type="EMBL" id="NEA22651.1"/>
    </source>
</evidence>